<dbReference type="InterPro" id="IPR000504">
    <property type="entry name" value="RRM_dom"/>
</dbReference>
<proteinExistence type="predicted"/>
<evidence type="ECO:0000256" key="2">
    <source>
        <dbReference type="PROSITE-ProRule" id="PRU00176"/>
    </source>
</evidence>
<reference evidence="4 5" key="1">
    <citation type="journal article" date="2021" name="Hortic Res">
        <title>The domestication of Cucurbita argyrosperma as revealed by the genome of its wild relative.</title>
        <authorList>
            <person name="Barrera-Redondo J."/>
            <person name="Sanchez-de la Vega G."/>
            <person name="Aguirre-Liguori J.A."/>
            <person name="Castellanos-Morales G."/>
            <person name="Gutierrez-Guerrero Y.T."/>
            <person name="Aguirre-Dugua X."/>
            <person name="Aguirre-Planter E."/>
            <person name="Tenaillon M.I."/>
            <person name="Lira-Saade R."/>
            <person name="Eguiarte L.E."/>
        </authorList>
    </citation>
    <scope>NUCLEOTIDE SEQUENCE [LARGE SCALE GENOMIC DNA]</scope>
    <source>
        <strain evidence="4">JBR-2021</strain>
    </source>
</reference>
<accession>A0AAV6LSM5</accession>
<protein>
    <submittedName>
        <fullName evidence="4">Polyadenylate-binding protein 2</fullName>
    </submittedName>
</protein>
<feature type="domain" description="RRM" evidence="3">
    <location>
        <begin position="42"/>
        <end position="123"/>
    </location>
</feature>
<gene>
    <name evidence="4" type="primary">PAB2-1</name>
    <name evidence="4" type="ORF">SDJN03_29253</name>
</gene>
<evidence type="ECO:0000313" key="5">
    <source>
        <dbReference type="Proteomes" id="UP000685013"/>
    </source>
</evidence>
<feature type="non-terminal residue" evidence="4">
    <location>
        <position position="1"/>
    </location>
</feature>
<keyword evidence="5" id="KW-1185">Reference proteome</keyword>
<dbReference type="AlphaFoldDB" id="A0AAV6LSM5"/>
<dbReference type="EMBL" id="JAGKQH010000020">
    <property type="protein sequence ID" value="KAG6570338.1"/>
    <property type="molecule type" value="Genomic_DNA"/>
</dbReference>
<dbReference type="Pfam" id="PF00076">
    <property type="entry name" value="RRM_1"/>
    <property type="match status" value="1"/>
</dbReference>
<sequence>MSWEICSSRFPWELDDTESMVYPAYVLVILLSNSEANHRSRSRRFGGALLKFIGIEIGEEHLQEKFSEFGKISSMIISRDENGMSRGFGFINFVNSDDAKRALEALNGSQLGSKHIYMHGRRRRQSVRKYYVDVTKRNVKSSVLKYKGSNVYVRTLKMVLLMKN</sequence>
<dbReference type="SMART" id="SM00360">
    <property type="entry name" value="RRM"/>
    <property type="match status" value="1"/>
</dbReference>
<evidence type="ECO:0000256" key="1">
    <source>
        <dbReference type="ARBA" id="ARBA00022884"/>
    </source>
</evidence>
<name>A0AAV6LSM5_9ROSI</name>
<dbReference type="PANTHER" id="PTHR24012">
    <property type="entry name" value="RNA BINDING PROTEIN"/>
    <property type="match status" value="1"/>
</dbReference>
<comment type="caution">
    <text evidence="4">The sequence shown here is derived from an EMBL/GenBank/DDBJ whole genome shotgun (WGS) entry which is preliminary data.</text>
</comment>
<evidence type="ECO:0000313" key="4">
    <source>
        <dbReference type="EMBL" id="KAG6570338.1"/>
    </source>
</evidence>
<dbReference type="PROSITE" id="PS50102">
    <property type="entry name" value="RRM"/>
    <property type="match status" value="1"/>
</dbReference>
<dbReference type="GO" id="GO:0003723">
    <property type="term" value="F:RNA binding"/>
    <property type="evidence" value="ECO:0007669"/>
    <property type="project" value="UniProtKB-UniRule"/>
</dbReference>
<organism evidence="4 5">
    <name type="scientific">Cucurbita argyrosperma subsp. sororia</name>
    <dbReference type="NCBI Taxonomy" id="37648"/>
    <lineage>
        <taxon>Eukaryota</taxon>
        <taxon>Viridiplantae</taxon>
        <taxon>Streptophyta</taxon>
        <taxon>Embryophyta</taxon>
        <taxon>Tracheophyta</taxon>
        <taxon>Spermatophyta</taxon>
        <taxon>Magnoliopsida</taxon>
        <taxon>eudicotyledons</taxon>
        <taxon>Gunneridae</taxon>
        <taxon>Pentapetalae</taxon>
        <taxon>rosids</taxon>
        <taxon>fabids</taxon>
        <taxon>Cucurbitales</taxon>
        <taxon>Cucurbitaceae</taxon>
        <taxon>Cucurbiteae</taxon>
        <taxon>Cucurbita</taxon>
    </lineage>
</organism>
<dbReference type="Proteomes" id="UP000685013">
    <property type="component" value="Chromosome 20"/>
</dbReference>
<evidence type="ECO:0000259" key="3">
    <source>
        <dbReference type="PROSITE" id="PS50102"/>
    </source>
</evidence>
<keyword evidence="1 2" id="KW-0694">RNA-binding</keyword>